<organism evidence="3 4">
    <name type="scientific">Nothophoma quercina</name>
    <dbReference type="NCBI Taxonomy" id="749835"/>
    <lineage>
        <taxon>Eukaryota</taxon>
        <taxon>Fungi</taxon>
        <taxon>Dikarya</taxon>
        <taxon>Ascomycota</taxon>
        <taxon>Pezizomycotina</taxon>
        <taxon>Dothideomycetes</taxon>
        <taxon>Pleosporomycetidae</taxon>
        <taxon>Pleosporales</taxon>
        <taxon>Pleosporineae</taxon>
        <taxon>Didymellaceae</taxon>
        <taxon>Nothophoma</taxon>
    </lineage>
</organism>
<evidence type="ECO:0000256" key="2">
    <source>
        <dbReference type="SAM" id="MobiDB-lite"/>
    </source>
</evidence>
<dbReference type="Proteomes" id="UP001521222">
    <property type="component" value="Unassembled WGS sequence"/>
</dbReference>
<comment type="caution">
    <text evidence="3">The sequence shown here is derived from an EMBL/GenBank/DDBJ whole genome shotgun (WGS) entry which is preliminary data.</text>
</comment>
<evidence type="ECO:0000313" key="4">
    <source>
        <dbReference type="Proteomes" id="UP001521222"/>
    </source>
</evidence>
<feature type="region of interest" description="Disordered" evidence="2">
    <location>
        <begin position="51"/>
        <end position="197"/>
    </location>
</feature>
<feature type="region of interest" description="Disordered" evidence="2">
    <location>
        <begin position="1"/>
        <end position="23"/>
    </location>
</feature>
<name>A0ABR3QW62_9PLEO</name>
<keyword evidence="1" id="KW-0175">Coiled coil</keyword>
<feature type="coiled-coil region" evidence="1">
    <location>
        <begin position="302"/>
        <end position="374"/>
    </location>
</feature>
<evidence type="ECO:0000256" key="1">
    <source>
        <dbReference type="SAM" id="Coils"/>
    </source>
</evidence>
<gene>
    <name evidence="3" type="ORF">SLS59_007996</name>
</gene>
<feature type="compositionally biased region" description="Basic residues" evidence="2">
    <location>
        <begin position="107"/>
        <end position="116"/>
    </location>
</feature>
<keyword evidence="4" id="KW-1185">Reference proteome</keyword>
<dbReference type="EMBL" id="JAKIXB020000030">
    <property type="protein sequence ID" value="KAL1596007.1"/>
    <property type="molecule type" value="Genomic_DNA"/>
</dbReference>
<accession>A0ABR3QW62</accession>
<sequence length="384" mass="43609">MPKQSVTPDLDTDPNRSTSPACSQCLGSLDLFNNLLFNREKVYQSFKRLSPIRTGAGREEQSPSSQSIRDEDRVLPSTEPKDGDTEDCSMLSYLKCTETAVSEPRGKPPKKAPAKAKPKESLGLATTRKRSAPVASKTERASKTRKTVPKANSGKRVNGRGASVTDRFVISDDDDDDLGPPRQKSRTHSIPPPRQMLKIDAPSSEEDLNLTFCYSNNIDYDLQNEIVRNKVAHSEELAKLWQQLNASEAKVKQIKEDVEREIKEQQRQQSVGRDKYMADFEEELEIEKRRSSDLSWECDYLRKEMEAARSCLKGEADLMQERDKYERLHKEEQDTNANIMRGLAEKDEEFTRKAAEMAKEIQRLAEQIEALQLKSLTSKPKVLL</sequence>
<protein>
    <submittedName>
        <fullName evidence="3">Uncharacterized protein</fullName>
    </submittedName>
</protein>
<reference evidence="3 4" key="1">
    <citation type="submission" date="2024-02" db="EMBL/GenBank/DDBJ databases">
        <title>De novo assembly and annotation of 12 fungi associated with fruit tree decline syndrome in Ontario, Canada.</title>
        <authorList>
            <person name="Sulman M."/>
            <person name="Ellouze W."/>
            <person name="Ilyukhin E."/>
        </authorList>
    </citation>
    <scope>NUCLEOTIDE SEQUENCE [LARGE SCALE GENOMIC DNA]</scope>
    <source>
        <strain evidence="3 4">M97-236</strain>
    </source>
</reference>
<proteinExistence type="predicted"/>
<feature type="compositionally biased region" description="Basic and acidic residues" evidence="2">
    <location>
        <begin position="68"/>
        <end position="83"/>
    </location>
</feature>
<evidence type="ECO:0000313" key="3">
    <source>
        <dbReference type="EMBL" id="KAL1596007.1"/>
    </source>
</evidence>